<evidence type="ECO:0000256" key="1">
    <source>
        <dbReference type="ARBA" id="ARBA00022741"/>
    </source>
</evidence>
<feature type="region of interest" description="Disordered" evidence="3">
    <location>
        <begin position="241"/>
        <end position="265"/>
    </location>
</feature>
<dbReference type="Pfam" id="PF01695">
    <property type="entry name" value="IstB_IS21"/>
    <property type="match status" value="1"/>
</dbReference>
<reference evidence="5 6" key="1">
    <citation type="submission" date="2023-06" db="EMBL/GenBank/DDBJ databases">
        <title>Pelomonas sp. PFR6 16S ribosomal RNA gene Genome sequencing and assembly.</title>
        <authorList>
            <person name="Woo H."/>
        </authorList>
    </citation>
    <scope>NUCLEOTIDE SEQUENCE [LARGE SCALE GENOMIC DNA]</scope>
    <source>
        <strain evidence="5 6">PFR6</strain>
    </source>
</reference>
<sequence length="265" mass="29011">MMNNETIRKLHAMKLYGMASAVEVQATTAAVSDLSFEERFGMVVDQESSFRDNKRLSRLLKAAKFREPTACVEDIYYGAERGIDRSRLASLTHCNWIRSGQNLLFTGVTGSGKTWMGCALGNQACRFGMSVLFKRVPLLLEDLAMSHSDGTFRKQLAQLGRPDLLILDDLGISPINSMGRADLLEVIEQRAGSKSVLITSQLPIDRWHDYLTTGGKSGAGGNATQADAILDRLVSGSHRLDLRGDSLRKSTKAGQKGSKDSSEKP</sequence>
<evidence type="ECO:0000313" key="6">
    <source>
        <dbReference type="Proteomes" id="UP001228044"/>
    </source>
</evidence>
<evidence type="ECO:0000256" key="3">
    <source>
        <dbReference type="SAM" id="MobiDB-lite"/>
    </source>
</evidence>
<name>A0ABT8DW44_9BURK</name>
<dbReference type="Gene3D" id="3.40.50.300">
    <property type="entry name" value="P-loop containing nucleotide triphosphate hydrolases"/>
    <property type="match status" value="1"/>
</dbReference>
<organism evidence="5 6">
    <name type="scientific">Roseateles violae</name>
    <dbReference type="NCBI Taxonomy" id="3058042"/>
    <lineage>
        <taxon>Bacteria</taxon>
        <taxon>Pseudomonadati</taxon>
        <taxon>Pseudomonadota</taxon>
        <taxon>Betaproteobacteria</taxon>
        <taxon>Burkholderiales</taxon>
        <taxon>Sphaerotilaceae</taxon>
        <taxon>Roseateles</taxon>
    </lineage>
</organism>
<evidence type="ECO:0000313" key="5">
    <source>
        <dbReference type="EMBL" id="MDN3922520.1"/>
    </source>
</evidence>
<gene>
    <name evidence="5" type="primary">istB</name>
    <name evidence="5" type="ORF">QWJ38_19695</name>
</gene>
<evidence type="ECO:0000259" key="4">
    <source>
        <dbReference type="Pfam" id="PF01695"/>
    </source>
</evidence>
<proteinExistence type="predicted"/>
<dbReference type="CDD" id="cd00009">
    <property type="entry name" value="AAA"/>
    <property type="match status" value="1"/>
</dbReference>
<dbReference type="Proteomes" id="UP001228044">
    <property type="component" value="Unassembled WGS sequence"/>
</dbReference>
<dbReference type="InterPro" id="IPR047661">
    <property type="entry name" value="IstB"/>
</dbReference>
<dbReference type="RefSeq" id="WP_290360821.1">
    <property type="nucleotide sequence ID" value="NZ_JAUHHC010000005.1"/>
</dbReference>
<keyword evidence="6" id="KW-1185">Reference proteome</keyword>
<feature type="domain" description="IstB-like ATP-binding" evidence="4">
    <location>
        <begin position="10"/>
        <end position="252"/>
    </location>
</feature>
<dbReference type="PIRSF" id="PIRSF003073">
    <property type="entry name" value="DNAC_TnpB_IstB"/>
    <property type="match status" value="1"/>
</dbReference>
<dbReference type="InterPro" id="IPR002611">
    <property type="entry name" value="IstB_ATP-bd"/>
</dbReference>
<dbReference type="InterPro" id="IPR028350">
    <property type="entry name" value="DNAC/IstB-like"/>
</dbReference>
<dbReference type="SUPFAM" id="SSF52540">
    <property type="entry name" value="P-loop containing nucleoside triphosphate hydrolases"/>
    <property type="match status" value="1"/>
</dbReference>
<dbReference type="NCBIfam" id="NF038214">
    <property type="entry name" value="IS21_help_AAA"/>
    <property type="match status" value="1"/>
</dbReference>
<dbReference type="InterPro" id="IPR027417">
    <property type="entry name" value="P-loop_NTPase"/>
</dbReference>
<evidence type="ECO:0000256" key="2">
    <source>
        <dbReference type="ARBA" id="ARBA00022840"/>
    </source>
</evidence>
<protein>
    <submittedName>
        <fullName evidence="5">IS21-like element helper ATPase IstB</fullName>
    </submittedName>
</protein>
<dbReference type="PANTHER" id="PTHR30050">
    <property type="entry name" value="CHROMOSOMAL REPLICATION INITIATOR PROTEIN DNAA"/>
    <property type="match status" value="1"/>
</dbReference>
<keyword evidence="2" id="KW-0067">ATP-binding</keyword>
<accession>A0ABT8DW44</accession>
<dbReference type="PANTHER" id="PTHR30050:SF4">
    <property type="entry name" value="ATP-BINDING PROTEIN RV3427C IN INSERTION SEQUENCE-RELATED"/>
    <property type="match status" value="1"/>
</dbReference>
<comment type="caution">
    <text evidence="5">The sequence shown here is derived from an EMBL/GenBank/DDBJ whole genome shotgun (WGS) entry which is preliminary data.</text>
</comment>
<dbReference type="EMBL" id="JAUHHC010000005">
    <property type="protein sequence ID" value="MDN3922520.1"/>
    <property type="molecule type" value="Genomic_DNA"/>
</dbReference>
<keyword evidence="1" id="KW-0547">Nucleotide-binding</keyword>